<dbReference type="GeneID" id="87861561"/>
<keyword evidence="2" id="KW-0812">Transmembrane</keyword>
<keyword evidence="4" id="KW-1185">Reference proteome</keyword>
<name>A0AAE0JI12_9PEZI</name>
<dbReference type="EMBL" id="JAUEPP010000003">
    <property type="protein sequence ID" value="KAK3348167.1"/>
    <property type="molecule type" value="Genomic_DNA"/>
</dbReference>
<evidence type="ECO:0000313" key="3">
    <source>
        <dbReference type="EMBL" id="KAK3348167.1"/>
    </source>
</evidence>
<dbReference type="Pfam" id="PF11374">
    <property type="entry name" value="DUF3176"/>
    <property type="match status" value="1"/>
</dbReference>
<dbReference type="AlphaFoldDB" id="A0AAE0JI12"/>
<reference evidence="3" key="1">
    <citation type="journal article" date="2023" name="Mol. Phylogenet. Evol.">
        <title>Genome-scale phylogeny and comparative genomics of the fungal order Sordariales.</title>
        <authorList>
            <person name="Hensen N."/>
            <person name="Bonometti L."/>
            <person name="Westerberg I."/>
            <person name="Brannstrom I.O."/>
            <person name="Guillou S."/>
            <person name="Cros-Aarteil S."/>
            <person name="Calhoun S."/>
            <person name="Haridas S."/>
            <person name="Kuo A."/>
            <person name="Mondo S."/>
            <person name="Pangilinan J."/>
            <person name="Riley R."/>
            <person name="LaButti K."/>
            <person name="Andreopoulos B."/>
            <person name="Lipzen A."/>
            <person name="Chen C."/>
            <person name="Yan M."/>
            <person name="Daum C."/>
            <person name="Ng V."/>
            <person name="Clum A."/>
            <person name="Steindorff A."/>
            <person name="Ohm R.A."/>
            <person name="Martin F."/>
            <person name="Silar P."/>
            <person name="Natvig D.O."/>
            <person name="Lalanne C."/>
            <person name="Gautier V."/>
            <person name="Ament-Velasquez S.L."/>
            <person name="Kruys A."/>
            <person name="Hutchinson M.I."/>
            <person name="Powell A.J."/>
            <person name="Barry K."/>
            <person name="Miller A.N."/>
            <person name="Grigoriev I.V."/>
            <person name="Debuchy R."/>
            <person name="Gladieux P."/>
            <person name="Hiltunen Thoren M."/>
            <person name="Johannesson H."/>
        </authorList>
    </citation>
    <scope>NUCLEOTIDE SEQUENCE</scope>
    <source>
        <strain evidence="3">CBS 560.94</strain>
    </source>
</reference>
<proteinExistence type="predicted"/>
<accession>A0AAE0JI12</accession>
<dbReference type="PANTHER" id="PTHR35394">
    <property type="entry name" value="DUF3176 DOMAIN-CONTAINING PROTEIN"/>
    <property type="match status" value="1"/>
</dbReference>
<feature type="transmembrane region" description="Helical" evidence="2">
    <location>
        <begin position="71"/>
        <end position="95"/>
    </location>
</feature>
<evidence type="ECO:0008006" key="5">
    <source>
        <dbReference type="Google" id="ProtNLM"/>
    </source>
</evidence>
<comment type="caution">
    <text evidence="3">The sequence shown here is derived from an EMBL/GenBank/DDBJ whole genome shotgun (WGS) entry which is preliminary data.</text>
</comment>
<keyword evidence="2" id="KW-0472">Membrane</keyword>
<dbReference type="Proteomes" id="UP001278500">
    <property type="component" value="Unassembled WGS sequence"/>
</dbReference>
<protein>
    <recommendedName>
        <fullName evidence="5">DUF3176 domain-containing protein</fullName>
    </recommendedName>
</protein>
<dbReference type="InterPro" id="IPR021514">
    <property type="entry name" value="DUF3176"/>
</dbReference>
<dbReference type="PANTHER" id="PTHR35394:SF5">
    <property type="entry name" value="DUF3176 DOMAIN-CONTAINING PROTEIN"/>
    <property type="match status" value="1"/>
</dbReference>
<reference evidence="3" key="2">
    <citation type="submission" date="2023-06" db="EMBL/GenBank/DDBJ databases">
        <authorList>
            <consortium name="Lawrence Berkeley National Laboratory"/>
            <person name="Haridas S."/>
            <person name="Hensen N."/>
            <person name="Bonometti L."/>
            <person name="Westerberg I."/>
            <person name="Brannstrom I.O."/>
            <person name="Guillou S."/>
            <person name="Cros-Aarteil S."/>
            <person name="Calhoun S."/>
            <person name="Kuo A."/>
            <person name="Mondo S."/>
            <person name="Pangilinan J."/>
            <person name="Riley R."/>
            <person name="Labutti K."/>
            <person name="Andreopoulos B."/>
            <person name="Lipzen A."/>
            <person name="Chen C."/>
            <person name="Yanf M."/>
            <person name="Daum C."/>
            <person name="Ng V."/>
            <person name="Clum A."/>
            <person name="Steindorff A."/>
            <person name="Ohm R."/>
            <person name="Martin F."/>
            <person name="Silar P."/>
            <person name="Natvig D."/>
            <person name="Lalanne C."/>
            <person name="Gautier V."/>
            <person name="Ament-Velasquez S.L."/>
            <person name="Kruys A."/>
            <person name="Hutchinson M.I."/>
            <person name="Powell A.J."/>
            <person name="Barry K."/>
            <person name="Miller A.N."/>
            <person name="Grigoriev I.V."/>
            <person name="Debuchy R."/>
            <person name="Gladieux P."/>
            <person name="Thoren M.H."/>
            <person name="Johannesson H."/>
        </authorList>
    </citation>
    <scope>NUCLEOTIDE SEQUENCE</scope>
    <source>
        <strain evidence="3">CBS 560.94</strain>
    </source>
</reference>
<evidence type="ECO:0000256" key="1">
    <source>
        <dbReference type="SAM" id="MobiDB-lite"/>
    </source>
</evidence>
<organism evidence="3 4">
    <name type="scientific">Neurospora tetraspora</name>
    <dbReference type="NCBI Taxonomy" id="94610"/>
    <lineage>
        <taxon>Eukaryota</taxon>
        <taxon>Fungi</taxon>
        <taxon>Dikarya</taxon>
        <taxon>Ascomycota</taxon>
        <taxon>Pezizomycotina</taxon>
        <taxon>Sordariomycetes</taxon>
        <taxon>Sordariomycetidae</taxon>
        <taxon>Sordariales</taxon>
        <taxon>Sordariaceae</taxon>
        <taxon>Neurospora</taxon>
    </lineage>
</organism>
<feature type="compositionally biased region" description="Polar residues" evidence="1">
    <location>
        <begin position="15"/>
        <end position="25"/>
    </location>
</feature>
<gene>
    <name evidence="3" type="ORF">B0H65DRAFT_422535</name>
</gene>
<feature type="transmembrane region" description="Helical" evidence="2">
    <location>
        <begin position="172"/>
        <end position="189"/>
    </location>
</feature>
<evidence type="ECO:0000313" key="4">
    <source>
        <dbReference type="Proteomes" id="UP001278500"/>
    </source>
</evidence>
<evidence type="ECO:0000256" key="2">
    <source>
        <dbReference type="SAM" id="Phobius"/>
    </source>
</evidence>
<dbReference type="RefSeq" id="XP_062683249.1">
    <property type="nucleotide sequence ID" value="XM_062824407.1"/>
</dbReference>
<feature type="region of interest" description="Disordered" evidence="1">
    <location>
        <begin position="1"/>
        <end position="28"/>
    </location>
</feature>
<sequence>MIPGNNINQEHEPSDSTPLSPQSPIQDHLPLGQHEAHQDCIIPQKVIPRRILQSNTRLSQYSPWQRWGSSWFWELAAMTLSCLSLVLTLGILYFFDGKPLESWPLYLSLSTIISTLAQISRTSLAFAITPCLGQAKWNWFSQREDDVLVFRTFDEASRGPLGSLQLLWKLKYRHLACLGALVTVVMFGYDPFVQAIVDTSGDDFLLTGSSRAKIRASNRICVGEEQTTGTQITLTNKNGSMGPGTVVLQESALTADFGLTLAVYDGFVNKSSALTDPYQSSFSCETGNCTFQIFDSLAVCSRCVNVSDHIRRQQVPKEGTTYTRYALPYDLEILNWDGAKQPENAYPILYGDTDQPSAVASSSPNQTVVKVIANRSESISFDYFTSTFVVFRIIQSTPEFVNNLSPWNTTFPLAMECGLSFCVNRYESMVSKGILHESILDSWAEWSHPSLLPQDDTLGGNITAKKQRENWMHPFSYTLGSPVGRKPNGMLWDFPRSDLLLASRATAVSNHLSYFNITQVTIASTIDWFTHVLAPEPLMYPVTADTGNGNPVAGAIAKSTNLSTTFDNVAWSMTAWIRENEGVWVTESSTTKWVFRFRIRWPFVTVPVAVMVASALYLGLTIWQTRRNCVEPWKEDALAAIAHGLDQESRAKICQAERVGLRNEAAMGMKVRLRQGMYGEVELRDVRKEG</sequence>
<feature type="transmembrane region" description="Helical" evidence="2">
    <location>
        <begin position="601"/>
        <end position="620"/>
    </location>
</feature>
<keyword evidence="2" id="KW-1133">Transmembrane helix</keyword>